<keyword evidence="3 6" id="KW-0479">Metal-binding</keyword>
<dbReference type="GO" id="GO:0016705">
    <property type="term" value="F:oxidoreductase activity, acting on paired donors, with incorporation or reduction of molecular oxygen"/>
    <property type="evidence" value="ECO:0007669"/>
    <property type="project" value="InterPro"/>
</dbReference>
<gene>
    <name evidence="8" type="ORF">GGX14DRAFT_655251</name>
</gene>
<dbReference type="GO" id="GO:0005506">
    <property type="term" value="F:iron ion binding"/>
    <property type="evidence" value="ECO:0007669"/>
    <property type="project" value="InterPro"/>
</dbReference>
<dbReference type="GO" id="GO:0020037">
    <property type="term" value="F:heme binding"/>
    <property type="evidence" value="ECO:0007669"/>
    <property type="project" value="InterPro"/>
</dbReference>
<dbReference type="PROSITE" id="PS00086">
    <property type="entry name" value="CYTOCHROME_P450"/>
    <property type="match status" value="1"/>
</dbReference>
<dbReference type="Pfam" id="PF00067">
    <property type="entry name" value="p450"/>
    <property type="match status" value="1"/>
</dbReference>
<keyword evidence="5 6" id="KW-0408">Iron</keyword>
<proteinExistence type="inferred from homology"/>
<comment type="caution">
    <text evidence="8">The sequence shown here is derived from an EMBL/GenBank/DDBJ whole genome shotgun (WGS) entry which is preliminary data.</text>
</comment>
<feature type="binding site" description="axial binding residue" evidence="6">
    <location>
        <position position="460"/>
    </location>
    <ligand>
        <name>heme</name>
        <dbReference type="ChEBI" id="CHEBI:30413"/>
    </ligand>
    <ligandPart>
        <name>Fe</name>
        <dbReference type="ChEBI" id="CHEBI:18248"/>
    </ligandPart>
</feature>
<dbReference type="PANTHER" id="PTHR46206">
    <property type="entry name" value="CYTOCHROME P450"/>
    <property type="match status" value="1"/>
</dbReference>
<reference evidence="8" key="1">
    <citation type="submission" date="2023-03" db="EMBL/GenBank/DDBJ databases">
        <title>Massive genome expansion in bonnet fungi (Mycena s.s.) driven by repeated elements and novel gene families across ecological guilds.</title>
        <authorList>
            <consortium name="Lawrence Berkeley National Laboratory"/>
            <person name="Harder C.B."/>
            <person name="Miyauchi S."/>
            <person name="Viragh M."/>
            <person name="Kuo A."/>
            <person name="Thoen E."/>
            <person name="Andreopoulos B."/>
            <person name="Lu D."/>
            <person name="Skrede I."/>
            <person name="Drula E."/>
            <person name="Henrissat B."/>
            <person name="Morin E."/>
            <person name="Kohler A."/>
            <person name="Barry K."/>
            <person name="LaButti K."/>
            <person name="Morin E."/>
            <person name="Salamov A."/>
            <person name="Lipzen A."/>
            <person name="Mereny Z."/>
            <person name="Hegedus B."/>
            <person name="Baldrian P."/>
            <person name="Stursova M."/>
            <person name="Weitz H."/>
            <person name="Taylor A."/>
            <person name="Grigoriev I.V."/>
            <person name="Nagy L.G."/>
            <person name="Martin F."/>
            <person name="Kauserud H."/>
        </authorList>
    </citation>
    <scope>NUCLEOTIDE SEQUENCE</scope>
    <source>
        <strain evidence="8">9144</strain>
    </source>
</reference>
<dbReference type="Gene3D" id="1.10.630.10">
    <property type="entry name" value="Cytochrome P450"/>
    <property type="match status" value="1"/>
</dbReference>
<dbReference type="AlphaFoldDB" id="A0AAD6V7K3"/>
<evidence type="ECO:0000256" key="7">
    <source>
        <dbReference type="RuleBase" id="RU000461"/>
    </source>
</evidence>
<keyword evidence="6 7" id="KW-0349">Heme</keyword>
<keyword evidence="9" id="KW-1185">Reference proteome</keyword>
<comment type="cofactor">
    <cofactor evidence="1 6">
        <name>heme</name>
        <dbReference type="ChEBI" id="CHEBI:30413"/>
    </cofactor>
</comment>
<evidence type="ECO:0000256" key="6">
    <source>
        <dbReference type="PIRSR" id="PIRSR602403-1"/>
    </source>
</evidence>
<evidence type="ECO:0000256" key="3">
    <source>
        <dbReference type="ARBA" id="ARBA00022723"/>
    </source>
</evidence>
<organism evidence="8 9">
    <name type="scientific">Mycena pura</name>
    <dbReference type="NCBI Taxonomy" id="153505"/>
    <lineage>
        <taxon>Eukaryota</taxon>
        <taxon>Fungi</taxon>
        <taxon>Dikarya</taxon>
        <taxon>Basidiomycota</taxon>
        <taxon>Agaricomycotina</taxon>
        <taxon>Agaricomycetes</taxon>
        <taxon>Agaricomycetidae</taxon>
        <taxon>Agaricales</taxon>
        <taxon>Marasmiineae</taxon>
        <taxon>Mycenaceae</taxon>
        <taxon>Mycena</taxon>
    </lineage>
</organism>
<dbReference type="Proteomes" id="UP001219525">
    <property type="component" value="Unassembled WGS sequence"/>
</dbReference>
<evidence type="ECO:0000256" key="5">
    <source>
        <dbReference type="ARBA" id="ARBA00023004"/>
    </source>
</evidence>
<dbReference type="InterPro" id="IPR001128">
    <property type="entry name" value="Cyt_P450"/>
</dbReference>
<dbReference type="PRINTS" id="PR00465">
    <property type="entry name" value="EP450IV"/>
</dbReference>
<accession>A0AAD6V7K3</accession>
<evidence type="ECO:0000313" key="8">
    <source>
        <dbReference type="EMBL" id="KAJ7201912.1"/>
    </source>
</evidence>
<dbReference type="InterPro" id="IPR002403">
    <property type="entry name" value="Cyt_P450_E_grp-IV"/>
</dbReference>
<evidence type="ECO:0000256" key="4">
    <source>
        <dbReference type="ARBA" id="ARBA00023002"/>
    </source>
</evidence>
<sequence length="521" mass="58247">MLLVDAFLLSAAIWYFQSRKKEQNAISAPVGSNGPISQFLASLQLHLASHANAEVAKGYLQNRTGVFRLPKLFSGWLYVVCGKRRVQEIASAPNHILSFDEGLEDFVYTLGPEIVMNPYHASAVRGSMTRNLGRRFPDVRDEIVHAFDDVLALKGPEWKLVQVHPALLQIVARTSNRLFVGLPLCREPEYLQLNIDFTISVFARGQLISTVPYFLKPILGPILSKRKSSLRHILKFVGPMLKERLEKENIYGHDWPGRPNDLISWLLEIAEDSERTAPALAMRLLTVNFTAIHTSATALTVALYDLTAHAEHIEPMREEVERVISLEGWTKGALEKMHKVDSFLRESQRLTALSPVVMHRKVVAKEGFTFSDGTTVPHGATLTVPITVHRDHGLADSGVPSHGTDVYPQAEVFDGFRVARMHSKGLAELDDAGEGTRTFNRHMVSTDPEHLVFGHGRHACPGRFFAATELKAMLAHILINYDIRAEREGLDGRPKDVVFGMFGSPSASGKVWFRQRKREGM</sequence>
<dbReference type="CDD" id="cd11041">
    <property type="entry name" value="CYP503A1-like"/>
    <property type="match status" value="1"/>
</dbReference>
<dbReference type="EMBL" id="JARJCW010000057">
    <property type="protein sequence ID" value="KAJ7201912.1"/>
    <property type="molecule type" value="Genomic_DNA"/>
</dbReference>
<dbReference type="GO" id="GO:0004497">
    <property type="term" value="F:monooxygenase activity"/>
    <property type="evidence" value="ECO:0007669"/>
    <property type="project" value="UniProtKB-KW"/>
</dbReference>
<comment type="similarity">
    <text evidence="2 7">Belongs to the cytochrome P450 family.</text>
</comment>
<protein>
    <submittedName>
        <fullName evidence="8">Cytochrome P450</fullName>
    </submittedName>
</protein>
<dbReference type="SUPFAM" id="SSF48264">
    <property type="entry name" value="Cytochrome P450"/>
    <property type="match status" value="1"/>
</dbReference>
<name>A0AAD6V7K3_9AGAR</name>
<keyword evidence="7" id="KW-0503">Monooxygenase</keyword>
<keyword evidence="4 7" id="KW-0560">Oxidoreductase</keyword>
<evidence type="ECO:0000256" key="2">
    <source>
        <dbReference type="ARBA" id="ARBA00010617"/>
    </source>
</evidence>
<evidence type="ECO:0000313" key="9">
    <source>
        <dbReference type="Proteomes" id="UP001219525"/>
    </source>
</evidence>
<evidence type="ECO:0000256" key="1">
    <source>
        <dbReference type="ARBA" id="ARBA00001971"/>
    </source>
</evidence>
<dbReference type="InterPro" id="IPR017972">
    <property type="entry name" value="Cyt_P450_CS"/>
</dbReference>
<dbReference type="InterPro" id="IPR036396">
    <property type="entry name" value="Cyt_P450_sf"/>
</dbReference>